<organism evidence="2 3">
    <name type="scientific">Yoonia sediminilitoris</name>
    <dbReference type="NCBI Taxonomy" id="1286148"/>
    <lineage>
        <taxon>Bacteria</taxon>
        <taxon>Pseudomonadati</taxon>
        <taxon>Pseudomonadota</taxon>
        <taxon>Alphaproteobacteria</taxon>
        <taxon>Rhodobacterales</taxon>
        <taxon>Paracoccaceae</taxon>
        <taxon>Yoonia</taxon>
    </lineage>
</organism>
<comment type="caution">
    <text evidence="2">The sequence shown here is derived from an EMBL/GenBank/DDBJ whole genome shotgun (WGS) entry which is preliminary data.</text>
</comment>
<reference evidence="2 3" key="1">
    <citation type="submission" date="2018-04" db="EMBL/GenBank/DDBJ databases">
        <title>Genomic Encyclopedia of Archaeal and Bacterial Type Strains, Phase II (KMG-II): from individual species to whole genera.</title>
        <authorList>
            <person name="Goeker M."/>
        </authorList>
    </citation>
    <scope>NUCLEOTIDE SEQUENCE [LARGE SCALE GENOMIC DNA]</scope>
    <source>
        <strain evidence="2 3">DSM 29955</strain>
    </source>
</reference>
<dbReference type="Proteomes" id="UP000244523">
    <property type="component" value="Unassembled WGS sequence"/>
</dbReference>
<gene>
    <name evidence="2" type="ORF">C8N45_10969</name>
</gene>
<name>A0A2T6KCS9_9RHOB</name>
<evidence type="ECO:0000313" key="3">
    <source>
        <dbReference type="Proteomes" id="UP000244523"/>
    </source>
</evidence>
<accession>A0A2T6KCS9</accession>
<keyword evidence="3" id="KW-1185">Reference proteome</keyword>
<feature type="signal peptide" evidence="1">
    <location>
        <begin position="1"/>
        <end position="17"/>
    </location>
</feature>
<dbReference type="RefSeq" id="WP_108387206.1">
    <property type="nucleotide sequence ID" value="NZ_QBUD01000009.1"/>
</dbReference>
<evidence type="ECO:0000256" key="1">
    <source>
        <dbReference type="SAM" id="SignalP"/>
    </source>
</evidence>
<evidence type="ECO:0008006" key="4">
    <source>
        <dbReference type="Google" id="ProtNLM"/>
    </source>
</evidence>
<proteinExistence type="predicted"/>
<dbReference type="EMBL" id="QBUD01000009">
    <property type="protein sequence ID" value="PUB12761.1"/>
    <property type="molecule type" value="Genomic_DNA"/>
</dbReference>
<protein>
    <recommendedName>
        <fullName evidence="4">Lipoprotein</fullName>
    </recommendedName>
</protein>
<evidence type="ECO:0000313" key="2">
    <source>
        <dbReference type="EMBL" id="PUB12761.1"/>
    </source>
</evidence>
<feature type="chain" id="PRO_5015656659" description="Lipoprotein" evidence="1">
    <location>
        <begin position="18"/>
        <end position="35"/>
    </location>
</feature>
<dbReference type="AlphaFoldDB" id="A0A2T6KCS9"/>
<keyword evidence="1" id="KW-0732">Signal</keyword>
<sequence length="35" mass="3829">MKKAVILLAMLSACAPAPELPEDFDPTFAYFMAQP</sequence>